<comment type="caution">
    <text evidence="1">The sequence shown here is derived from an EMBL/GenBank/DDBJ whole genome shotgun (WGS) entry which is preliminary data.</text>
</comment>
<proteinExistence type="predicted"/>
<organism evidence="1 2">
    <name type="scientific">Varunaivibrio sulfuroxidans</name>
    <dbReference type="NCBI Taxonomy" id="1773489"/>
    <lineage>
        <taxon>Bacteria</taxon>
        <taxon>Pseudomonadati</taxon>
        <taxon>Pseudomonadota</taxon>
        <taxon>Alphaproteobacteria</taxon>
        <taxon>Rhodospirillales</taxon>
        <taxon>Magnetovibrionaceae</taxon>
        <taxon>Varunaivibrio</taxon>
    </lineage>
</organism>
<gene>
    <name evidence="1" type="ORF">EDD55_10481</name>
</gene>
<name>A0A4R3JE85_9PROT</name>
<keyword evidence="2" id="KW-1185">Reference proteome</keyword>
<dbReference type="OrthoDB" id="9987114at2"/>
<dbReference type="RefSeq" id="WP_132938734.1">
    <property type="nucleotide sequence ID" value="NZ_CP119676.1"/>
</dbReference>
<reference evidence="1 2" key="1">
    <citation type="submission" date="2019-03" db="EMBL/GenBank/DDBJ databases">
        <title>Genomic Encyclopedia of Type Strains, Phase IV (KMG-IV): sequencing the most valuable type-strain genomes for metagenomic binning, comparative biology and taxonomic classification.</title>
        <authorList>
            <person name="Goeker M."/>
        </authorList>
    </citation>
    <scope>NUCLEOTIDE SEQUENCE [LARGE SCALE GENOMIC DNA]</scope>
    <source>
        <strain evidence="1 2">DSM 101688</strain>
    </source>
</reference>
<evidence type="ECO:0000313" key="2">
    <source>
        <dbReference type="Proteomes" id="UP000295304"/>
    </source>
</evidence>
<dbReference type="EMBL" id="SLZW01000004">
    <property type="protein sequence ID" value="TCS62990.1"/>
    <property type="molecule type" value="Genomic_DNA"/>
</dbReference>
<evidence type="ECO:0000313" key="1">
    <source>
        <dbReference type="EMBL" id="TCS62990.1"/>
    </source>
</evidence>
<dbReference type="AlphaFoldDB" id="A0A4R3JE85"/>
<accession>A0A4R3JE85</accession>
<sequence length="78" mass="8364">MSEQAPLGENDETDLALEWFSAMWDEAIKRGVSPQSLSLVILSASVSKLVDIYGEQSAAEMLEASRKNVEAGGFSSAN</sequence>
<protein>
    <submittedName>
        <fullName evidence="1">Uncharacterized protein</fullName>
    </submittedName>
</protein>
<dbReference type="Proteomes" id="UP000295304">
    <property type="component" value="Unassembled WGS sequence"/>
</dbReference>